<evidence type="ECO:0000313" key="1">
    <source>
        <dbReference type="EMBL" id="MBC8574953.1"/>
    </source>
</evidence>
<dbReference type="EMBL" id="JACRTB010000002">
    <property type="protein sequence ID" value="MBC8574953.1"/>
    <property type="molecule type" value="Genomic_DNA"/>
</dbReference>
<accession>A0ABR7NEX5</accession>
<reference evidence="1 2" key="1">
    <citation type="submission" date="2020-08" db="EMBL/GenBank/DDBJ databases">
        <title>Genome public.</title>
        <authorList>
            <person name="Liu C."/>
            <person name="Sun Q."/>
        </authorList>
    </citation>
    <scope>NUCLEOTIDE SEQUENCE [LARGE SCALE GENOMIC DNA]</scope>
    <source>
        <strain evidence="1 2">BX1</strain>
    </source>
</reference>
<name>A0ABR7NEX5_9FIRM</name>
<organism evidence="1 2">
    <name type="scientific">Yanshouia hominis</name>
    <dbReference type="NCBI Taxonomy" id="2763673"/>
    <lineage>
        <taxon>Bacteria</taxon>
        <taxon>Bacillati</taxon>
        <taxon>Bacillota</taxon>
        <taxon>Clostridia</taxon>
        <taxon>Eubacteriales</taxon>
        <taxon>Oscillospiraceae</taxon>
        <taxon>Yanshouia</taxon>
    </lineage>
</organism>
<protein>
    <recommendedName>
        <fullName evidence="3">Arc-like DNA binding domain-containing protein</fullName>
    </recommendedName>
</protein>
<dbReference type="RefSeq" id="WP_262398649.1">
    <property type="nucleotide sequence ID" value="NZ_JACRTB010000002.1"/>
</dbReference>
<dbReference type="Proteomes" id="UP000658131">
    <property type="component" value="Unassembled WGS sequence"/>
</dbReference>
<evidence type="ECO:0000313" key="2">
    <source>
        <dbReference type="Proteomes" id="UP000658131"/>
    </source>
</evidence>
<keyword evidence="2" id="KW-1185">Reference proteome</keyword>
<evidence type="ECO:0008006" key="3">
    <source>
        <dbReference type="Google" id="ProtNLM"/>
    </source>
</evidence>
<gene>
    <name evidence="1" type="ORF">H8717_00810</name>
</gene>
<sequence length="63" mass="7277">MSFKIRDTKNKANARYKTIYLSLDTIKKIDTIAAENNTSFNNIVVSMIEYCLEDEVNKNSVKE</sequence>
<proteinExistence type="predicted"/>
<comment type="caution">
    <text evidence="1">The sequence shown here is derived from an EMBL/GenBank/DDBJ whole genome shotgun (WGS) entry which is preliminary data.</text>
</comment>